<dbReference type="OrthoDB" id="65740at2759"/>
<dbReference type="GO" id="GO:0006508">
    <property type="term" value="P:proteolysis"/>
    <property type="evidence" value="ECO:0007669"/>
    <property type="project" value="UniProtKB-KW"/>
</dbReference>
<protein>
    <submittedName>
        <fullName evidence="10">Digestive cysteine proteinase 2-like</fullName>
    </submittedName>
</protein>
<dbReference type="SUPFAM" id="SSF54001">
    <property type="entry name" value="Cysteine proteinases"/>
    <property type="match status" value="1"/>
</dbReference>
<dbReference type="GeneID" id="116287294"/>
<evidence type="ECO:0000256" key="6">
    <source>
        <dbReference type="ARBA" id="ARBA00023157"/>
    </source>
</evidence>
<keyword evidence="3" id="KW-0378">Hydrolase</keyword>
<evidence type="ECO:0000256" key="2">
    <source>
        <dbReference type="ARBA" id="ARBA00022670"/>
    </source>
</evidence>
<evidence type="ECO:0000313" key="10">
    <source>
        <dbReference type="RefSeq" id="XP_031549819.1"/>
    </source>
</evidence>
<keyword evidence="5" id="KW-0865">Zymogen</keyword>
<dbReference type="InterPro" id="IPR000668">
    <property type="entry name" value="Peptidase_C1A_C"/>
</dbReference>
<keyword evidence="4" id="KW-0788">Thiol protease</keyword>
<keyword evidence="9" id="KW-1185">Reference proteome</keyword>
<comment type="similarity">
    <text evidence="1">Belongs to the peptidase C1 family.</text>
</comment>
<dbReference type="SMART" id="SM00848">
    <property type="entry name" value="Inhibitor_I29"/>
    <property type="match status" value="1"/>
</dbReference>
<dbReference type="Proteomes" id="UP000515163">
    <property type="component" value="Unplaced"/>
</dbReference>
<dbReference type="InParanoid" id="A0A6P8H074"/>
<accession>A0A6P8H074</accession>
<dbReference type="InterPro" id="IPR038765">
    <property type="entry name" value="Papain-like_cys_pep_sf"/>
</dbReference>
<dbReference type="Gene3D" id="3.90.70.10">
    <property type="entry name" value="Cysteine proteinases"/>
    <property type="match status" value="1"/>
</dbReference>
<dbReference type="FunFam" id="3.90.70.10:FF:000087">
    <property type="entry name" value="Counting factor associated protein D"/>
    <property type="match status" value="1"/>
</dbReference>
<dbReference type="SMART" id="SM00645">
    <property type="entry name" value="Pept_C1"/>
    <property type="match status" value="1"/>
</dbReference>
<dbReference type="AlphaFoldDB" id="A0A6P8H074"/>
<dbReference type="PANTHER" id="PTHR12411">
    <property type="entry name" value="CYSTEINE PROTEASE FAMILY C1-RELATED"/>
    <property type="match status" value="1"/>
</dbReference>
<dbReference type="KEGG" id="aten:116287294"/>
<dbReference type="InterPro" id="IPR013201">
    <property type="entry name" value="Prot_inhib_I29"/>
</dbReference>
<dbReference type="InterPro" id="IPR013128">
    <property type="entry name" value="Peptidase_C1A"/>
</dbReference>
<keyword evidence="2" id="KW-0645">Protease</keyword>
<proteinExistence type="inferred from homology"/>
<dbReference type="InterPro" id="IPR025661">
    <property type="entry name" value="Pept_asp_AS"/>
</dbReference>
<dbReference type="Pfam" id="PF08246">
    <property type="entry name" value="Inhibitor_I29"/>
    <property type="match status" value="1"/>
</dbReference>
<reference evidence="10" key="1">
    <citation type="submission" date="2025-08" db="UniProtKB">
        <authorList>
            <consortium name="RefSeq"/>
        </authorList>
    </citation>
    <scope>IDENTIFICATION</scope>
    <source>
        <tissue evidence="10">Tentacle</tissue>
    </source>
</reference>
<dbReference type="RefSeq" id="XP_031549819.1">
    <property type="nucleotide sequence ID" value="XM_031693959.1"/>
</dbReference>
<evidence type="ECO:0000256" key="1">
    <source>
        <dbReference type="ARBA" id="ARBA00008455"/>
    </source>
</evidence>
<dbReference type="PRINTS" id="PR00705">
    <property type="entry name" value="PAPAIN"/>
</dbReference>
<evidence type="ECO:0000259" key="8">
    <source>
        <dbReference type="SMART" id="SM00848"/>
    </source>
</evidence>
<dbReference type="InterPro" id="IPR025660">
    <property type="entry name" value="Pept_his_AS"/>
</dbReference>
<evidence type="ECO:0000256" key="4">
    <source>
        <dbReference type="ARBA" id="ARBA00022807"/>
    </source>
</evidence>
<dbReference type="CDD" id="cd02248">
    <property type="entry name" value="Peptidase_C1A"/>
    <property type="match status" value="1"/>
</dbReference>
<organism evidence="9 10">
    <name type="scientific">Actinia tenebrosa</name>
    <name type="common">Australian red waratah sea anemone</name>
    <dbReference type="NCBI Taxonomy" id="6105"/>
    <lineage>
        <taxon>Eukaryota</taxon>
        <taxon>Metazoa</taxon>
        <taxon>Cnidaria</taxon>
        <taxon>Anthozoa</taxon>
        <taxon>Hexacorallia</taxon>
        <taxon>Actiniaria</taxon>
        <taxon>Actiniidae</taxon>
        <taxon>Actinia</taxon>
    </lineage>
</organism>
<keyword evidence="6" id="KW-1015">Disulfide bond</keyword>
<dbReference type="Pfam" id="PF00112">
    <property type="entry name" value="Peptidase_C1"/>
    <property type="match status" value="1"/>
</dbReference>
<sequence>MCFEAERISRATMWKICVVVGFIASSFAVAKPTISKEPPVWPKAYTVTGVLYLPYAEIKEPFQAWYDAGNKRSRIDYYGGMDSTYQRGDVLSYGSSYRICPETTETYKNVRKCFQTNGTTAGPVVQQSVLPDLSKFTFMGNTTYGEVSCLAWEYIMYEGHKKNKYTMHVSMDDTLTPIHYEMLGFDSLLGSHYDKYEIVYADYSAETPSPNVFEIPEGMVCTGFPGPGDEATIIANPMQEFIEPEGRNIMHSVFDNFLKNHPKDYADKREYHHRRETFRQNLRFIHSKNRQHAGFYLAMNHLGDRTDKELKVLRGRRTSKGYNGGLPYKPDLSKLKDVPDHIDWNIRGAVTPVKDQAVCGSCWSFGSTGAIEGALFMKTKNLTRLSQQNLMDCTWGYGNNGCDGGEEFRSYQWVIKHKGIATEESYGQYLAQDGYCHFESAKVGAQITGYVNVTSGDLNALKLAIAQQGPVAVGIDASHRSFSFYSYGVYYDPKCGNTPADLDHAVLAVGYGTMDGKPYWLIKNSWSTHWGNNGYVLMSQKDNNCGVATDATFVIM</sequence>
<gene>
    <name evidence="10" type="primary">LOC116287294</name>
</gene>
<dbReference type="PROSITE" id="PS00640">
    <property type="entry name" value="THIOL_PROTEASE_ASN"/>
    <property type="match status" value="1"/>
</dbReference>
<feature type="domain" description="Cathepsin propeptide inhibitor" evidence="8">
    <location>
        <begin position="254"/>
        <end position="310"/>
    </location>
</feature>
<dbReference type="PROSITE" id="PS00639">
    <property type="entry name" value="THIOL_PROTEASE_HIS"/>
    <property type="match status" value="1"/>
</dbReference>
<evidence type="ECO:0000256" key="3">
    <source>
        <dbReference type="ARBA" id="ARBA00022801"/>
    </source>
</evidence>
<dbReference type="InterPro" id="IPR000169">
    <property type="entry name" value="Pept_cys_AS"/>
</dbReference>
<dbReference type="PROSITE" id="PS00139">
    <property type="entry name" value="THIOL_PROTEASE_CYS"/>
    <property type="match status" value="1"/>
</dbReference>
<dbReference type="GO" id="GO:0008234">
    <property type="term" value="F:cysteine-type peptidase activity"/>
    <property type="evidence" value="ECO:0007669"/>
    <property type="project" value="UniProtKB-KW"/>
</dbReference>
<feature type="domain" description="Peptidase C1A papain C-terminal" evidence="7">
    <location>
        <begin position="338"/>
        <end position="555"/>
    </location>
</feature>
<evidence type="ECO:0000256" key="5">
    <source>
        <dbReference type="ARBA" id="ARBA00023145"/>
    </source>
</evidence>
<evidence type="ECO:0000313" key="9">
    <source>
        <dbReference type="Proteomes" id="UP000515163"/>
    </source>
</evidence>
<dbReference type="InterPro" id="IPR039417">
    <property type="entry name" value="Peptidase_C1A_papain-like"/>
</dbReference>
<evidence type="ECO:0000259" key="7">
    <source>
        <dbReference type="SMART" id="SM00645"/>
    </source>
</evidence>
<name>A0A6P8H074_ACTTE</name>